<reference evidence="1" key="1">
    <citation type="submission" date="2021-06" db="EMBL/GenBank/DDBJ databases">
        <authorList>
            <person name="Kallberg Y."/>
            <person name="Tangrot J."/>
            <person name="Rosling A."/>
        </authorList>
    </citation>
    <scope>NUCLEOTIDE SEQUENCE</scope>
    <source>
        <strain evidence="1">AU212A</strain>
    </source>
</reference>
<feature type="non-terminal residue" evidence="1">
    <location>
        <position position="1"/>
    </location>
</feature>
<evidence type="ECO:0000313" key="2">
    <source>
        <dbReference type="Proteomes" id="UP000789860"/>
    </source>
</evidence>
<comment type="caution">
    <text evidence="1">The sequence shown here is derived from an EMBL/GenBank/DDBJ whole genome shotgun (WGS) entry which is preliminary data.</text>
</comment>
<sequence>GFNINRIIGGGIFDSDSIWILVQSPGITLVLYVVCGFISLLGSLIYIELGIISLPKGKYSINWTDIFNKPSPNFGAYGNAIIKVLFAYEGWNDINYLIEELREPKDSNLKFSSLLSVCVSLLLYFSTNAAFITVVGRNIITEDKGSPIALRFGKELRGKTGEILMSALVAISAFGSVGSMVFTYARIITYAAETKFIPERFNIFNHYNKKFNTPTNALLVQFLYCIMVLMVLMGLSIISSDPFDFFSDTSQYLSMIFHGASAICLLSIMKRLTNVNFNISKYIVIIYFLIIILVVIISLFPPETEIVNWYYLIPYAISLAAILLGSIIWYFRNRGQSGGNDDTDDTTDQYS</sequence>
<dbReference type="Proteomes" id="UP000789860">
    <property type="component" value="Unassembled WGS sequence"/>
</dbReference>
<protein>
    <submittedName>
        <fullName evidence="1">9707_t:CDS:1</fullName>
    </submittedName>
</protein>
<gene>
    <name evidence="1" type="ORF">SCALOS_LOCUS7587</name>
</gene>
<name>A0ACA9MXD2_9GLOM</name>
<organism evidence="1 2">
    <name type="scientific">Scutellospora calospora</name>
    <dbReference type="NCBI Taxonomy" id="85575"/>
    <lineage>
        <taxon>Eukaryota</taxon>
        <taxon>Fungi</taxon>
        <taxon>Fungi incertae sedis</taxon>
        <taxon>Mucoromycota</taxon>
        <taxon>Glomeromycotina</taxon>
        <taxon>Glomeromycetes</taxon>
        <taxon>Diversisporales</taxon>
        <taxon>Gigasporaceae</taxon>
        <taxon>Scutellospora</taxon>
    </lineage>
</organism>
<dbReference type="EMBL" id="CAJVPM010017283">
    <property type="protein sequence ID" value="CAG8619094.1"/>
    <property type="molecule type" value="Genomic_DNA"/>
</dbReference>
<accession>A0ACA9MXD2</accession>
<feature type="non-terminal residue" evidence="1">
    <location>
        <position position="351"/>
    </location>
</feature>
<evidence type="ECO:0000313" key="1">
    <source>
        <dbReference type="EMBL" id="CAG8619094.1"/>
    </source>
</evidence>
<proteinExistence type="predicted"/>
<keyword evidence="2" id="KW-1185">Reference proteome</keyword>